<keyword evidence="3" id="KW-1185">Reference proteome</keyword>
<feature type="chain" id="PRO_5036943333" evidence="1">
    <location>
        <begin position="25"/>
        <end position="181"/>
    </location>
</feature>
<organism evidence="2 3">
    <name type="scientific">Caenimonas aquaedulcis</name>
    <dbReference type="NCBI Taxonomy" id="2793270"/>
    <lineage>
        <taxon>Bacteria</taxon>
        <taxon>Pseudomonadati</taxon>
        <taxon>Pseudomonadota</taxon>
        <taxon>Betaproteobacteria</taxon>
        <taxon>Burkholderiales</taxon>
        <taxon>Comamonadaceae</taxon>
        <taxon>Caenimonas</taxon>
    </lineage>
</organism>
<feature type="signal peptide" evidence="1">
    <location>
        <begin position="1"/>
        <end position="24"/>
    </location>
</feature>
<dbReference type="EMBL" id="JADWYS010000001">
    <property type="protein sequence ID" value="MBG9389864.1"/>
    <property type="molecule type" value="Genomic_DNA"/>
</dbReference>
<proteinExistence type="predicted"/>
<protein>
    <submittedName>
        <fullName evidence="2">YfiR family protein</fullName>
    </submittedName>
</protein>
<keyword evidence="1" id="KW-0732">Signal</keyword>
<evidence type="ECO:0000313" key="2">
    <source>
        <dbReference type="EMBL" id="MBG9389864.1"/>
    </source>
</evidence>
<evidence type="ECO:0000256" key="1">
    <source>
        <dbReference type="SAM" id="SignalP"/>
    </source>
</evidence>
<gene>
    <name evidence="2" type="ORF">I5803_17670</name>
</gene>
<dbReference type="AlphaFoldDB" id="A0A931H720"/>
<dbReference type="InterPro" id="IPR025293">
    <property type="entry name" value="YfiR/HmsC-like"/>
</dbReference>
<sequence length="181" mass="19140">MRQLLAHFLLVLVALGLPAPQAWAQAPTESSVKAAFLLKFGAFVEWPAGVFARPDQPIVIGVAGDEAIAADLERLAAGRQVEGHPVIVRRVADSAAGAGLHVLYVAPRRESRLQELLDTVTRPVLVVTSQADGLQHGGVINFITEGGRVRFAASLTAADTRGIKLSARLLAVAQSVEGRAR</sequence>
<dbReference type="RefSeq" id="WP_196987636.1">
    <property type="nucleotide sequence ID" value="NZ_JADWYS010000001.1"/>
</dbReference>
<accession>A0A931H720</accession>
<dbReference type="Pfam" id="PF13689">
    <property type="entry name" value="DUF4154"/>
    <property type="match status" value="1"/>
</dbReference>
<dbReference type="Proteomes" id="UP000651050">
    <property type="component" value="Unassembled WGS sequence"/>
</dbReference>
<evidence type="ECO:0000313" key="3">
    <source>
        <dbReference type="Proteomes" id="UP000651050"/>
    </source>
</evidence>
<comment type="caution">
    <text evidence="2">The sequence shown here is derived from an EMBL/GenBank/DDBJ whole genome shotgun (WGS) entry which is preliminary data.</text>
</comment>
<reference evidence="2" key="1">
    <citation type="submission" date="2020-11" db="EMBL/GenBank/DDBJ databases">
        <title>Bacterial whole genome sequence for Caenimonas sp. DR4.4.</title>
        <authorList>
            <person name="Le V."/>
            <person name="Ko S.-R."/>
            <person name="Ahn C.-Y."/>
            <person name="Oh H.-M."/>
        </authorList>
    </citation>
    <scope>NUCLEOTIDE SEQUENCE</scope>
    <source>
        <strain evidence="2">DR4.4</strain>
    </source>
</reference>
<name>A0A931H720_9BURK</name>